<dbReference type="EMBL" id="WOCE01000012">
    <property type="protein sequence ID" value="KAE9603305.1"/>
    <property type="molecule type" value="Genomic_DNA"/>
</dbReference>
<dbReference type="PANTHER" id="PTHR47032">
    <property type="entry name" value="UDP-D-XYLOSE:L-FUCOSE ALPHA-1,3-D-XYLOSYLTRANSFERASE-RELATED"/>
    <property type="match status" value="1"/>
</dbReference>
<dbReference type="OrthoDB" id="1718183at2759"/>
<organism evidence="1 2">
    <name type="scientific">Lupinus albus</name>
    <name type="common">White lupine</name>
    <name type="synonym">Lupinus termis</name>
    <dbReference type="NCBI Taxonomy" id="3870"/>
    <lineage>
        <taxon>Eukaryota</taxon>
        <taxon>Viridiplantae</taxon>
        <taxon>Streptophyta</taxon>
        <taxon>Embryophyta</taxon>
        <taxon>Tracheophyta</taxon>
        <taxon>Spermatophyta</taxon>
        <taxon>Magnoliopsida</taxon>
        <taxon>eudicotyledons</taxon>
        <taxon>Gunneridae</taxon>
        <taxon>Pentapetalae</taxon>
        <taxon>rosids</taxon>
        <taxon>fabids</taxon>
        <taxon>Fabales</taxon>
        <taxon>Fabaceae</taxon>
        <taxon>Papilionoideae</taxon>
        <taxon>50 kb inversion clade</taxon>
        <taxon>genistoids sensu lato</taxon>
        <taxon>core genistoids</taxon>
        <taxon>Genisteae</taxon>
        <taxon>Lupinus</taxon>
    </lineage>
</organism>
<dbReference type="GO" id="GO:0035252">
    <property type="term" value="F:UDP-xylosyltransferase activity"/>
    <property type="evidence" value="ECO:0007669"/>
    <property type="project" value="TreeGrafter"/>
</dbReference>
<dbReference type="GO" id="GO:0010306">
    <property type="term" value="P:rhamnogalacturonan II biosynthetic process"/>
    <property type="evidence" value="ECO:0007669"/>
    <property type="project" value="TreeGrafter"/>
</dbReference>
<gene>
    <name evidence="1" type="ORF">Lalb_Chr12g0209121</name>
</gene>
<dbReference type="InterPro" id="IPR052636">
    <property type="entry name" value="UDP-D-xylose:L-fucose_XylT"/>
</dbReference>
<dbReference type="AlphaFoldDB" id="A0A6A4PNX1"/>
<evidence type="ECO:0000313" key="1">
    <source>
        <dbReference type="EMBL" id="KAE9603305.1"/>
    </source>
</evidence>
<name>A0A6A4PNX1_LUPAL</name>
<comment type="caution">
    <text evidence="1">The sequence shown here is derived from an EMBL/GenBank/DDBJ whole genome shotgun (WGS) entry which is preliminary data.</text>
</comment>
<accession>A0A6A4PNX1</accession>
<reference evidence="2" key="1">
    <citation type="journal article" date="2020" name="Nat. Commun.">
        <title>Genome sequence of the cluster root forming white lupin.</title>
        <authorList>
            <person name="Hufnagel B."/>
            <person name="Marques A."/>
            <person name="Soriano A."/>
            <person name="Marques L."/>
            <person name="Divol F."/>
            <person name="Doumas P."/>
            <person name="Sallet E."/>
            <person name="Mancinotti D."/>
            <person name="Carrere S."/>
            <person name="Marande W."/>
            <person name="Arribat S."/>
            <person name="Keller J."/>
            <person name="Huneau C."/>
            <person name="Blein T."/>
            <person name="Aime D."/>
            <person name="Laguerre M."/>
            <person name="Taylor J."/>
            <person name="Schubert V."/>
            <person name="Nelson M."/>
            <person name="Geu-Flores F."/>
            <person name="Crespi M."/>
            <person name="Gallardo-Guerrero K."/>
            <person name="Delaux P.-M."/>
            <person name="Salse J."/>
            <person name="Berges H."/>
            <person name="Guyot R."/>
            <person name="Gouzy J."/>
            <person name="Peret B."/>
        </authorList>
    </citation>
    <scope>NUCLEOTIDE SEQUENCE [LARGE SCALE GENOMIC DNA]</scope>
    <source>
        <strain evidence="2">cv. Amiga</strain>
    </source>
</reference>
<keyword evidence="2" id="KW-1185">Reference proteome</keyword>
<sequence>MPQNMVFHYTLDQALNFVAKNGTVIVCIVSQPYLPFLNNLLISVTRQKRHDMVLVIAEDYTSLDEVNEHWPGHAVIIPHVLDAENAHKCCSKVCNFCLLCCIKVVKFLPV</sequence>
<dbReference type="PANTHER" id="PTHR47032:SF1">
    <property type="entry name" value="UDP-D-XYLOSE:L-FUCOSE ALPHA-1,3-D-XYLOSYLTRANSFERASE-RELATED"/>
    <property type="match status" value="1"/>
</dbReference>
<protein>
    <submittedName>
        <fullName evidence="1">Uncharacterized protein</fullName>
    </submittedName>
</protein>
<dbReference type="GO" id="GO:0005794">
    <property type="term" value="C:Golgi apparatus"/>
    <property type="evidence" value="ECO:0007669"/>
    <property type="project" value="TreeGrafter"/>
</dbReference>
<dbReference type="Proteomes" id="UP000447434">
    <property type="component" value="Chromosome 12"/>
</dbReference>
<proteinExistence type="predicted"/>
<evidence type="ECO:0000313" key="2">
    <source>
        <dbReference type="Proteomes" id="UP000447434"/>
    </source>
</evidence>